<keyword evidence="2" id="KW-1185">Reference proteome</keyword>
<dbReference type="AlphaFoldDB" id="A0A166L8G4"/>
<sequence length="130" mass="13707">MRAAARESRPLSPIKCFLVFRVGAYPSASKQVSLNFYHGSITVAPAGKQTPSTVRGLPYTVRILGKAYADVTVGEVMTALAAKYPKLYVDGQKLAVAGSKAPLESDVKLSVMGVQNGGEVLIQDLGPQIG</sequence>
<dbReference type="STRING" id="436010.A0A166L8G4"/>
<organism evidence="1 2">
    <name type="scientific">Athelia psychrophila</name>
    <dbReference type="NCBI Taxonomy" id="1759441"/>
    <lineage>
        <taxon>Eukaryota</taxon>
        <taxon>Fungi</taxon>
        <taxon>Dikarya</taxon>
        <taxon>Basidiomycota</taxon>
        <taxon>Agaricomycotina</taxon>
        <taxon>Agaricomycetes</taxon>
        <taxon>Agaricomycetidae</taxon>
        <taxon>Atheliales</taxon>
        <taxon>Atheliaceae</taxon>
        <taxon>Athelia</taxon>
    </lineage>
</organism>
<dbReference type="Proteomes" id="UP000076532">
    <property type="component" value="Unassembled WGS sequence"/>
</dbReference>
<gene>
    <name evidence="1" type="ORF">FIBSPDRAFT_952786</name>
</gene>
<dbReference type="EMBL" id="KV417538">
    <property type="protein sequence ID" value="KZP22689.1"/>
    <property type="molecule type" value="Genomic_DNA"/>
</dbReference>
<evidence type="ECO:0000313" key="2">
    <source>
        <dbReference type="Proteomes" id="UP000076532"/>
    </source>
</evidence>
<protein>
    <submittedName>
        <fullName evidence="1">Uncharacterized protein</fullName>
    </submittedName>
</protein>
<accession>A0A166L8G4</accession>
<reference evidence="1 2" key="1">
    <citation type="journal article" date="2016" name="Mol. Biol. Evol.">
        <title>Comparative Genomics of Early-Diverging Mushroom-Forming Fungi Provides Insights into the Origins of Lignocellulose Decay Capabilities.</title>
        <authorList>
            <person name="Nagy L.G."/>
            <person name="Riley R."/>
            <person name="Tritt A."/>
            <person name="Adam C."/>
            <person name="Daum C."/>
            <person name="Floudas D."/>
            <person name="Sun H."/>
            <person name="Yadav J.S."/>
            <person name="Pangilinan J."/>
            <person name="Larsson K.H."/>
            <person name="Matsuura K."/>
            <person name="Barry K."/>
            <person name="Labutti K."/>
            <person name="Kuo R."/>
            <person name="Ohm R.A."/>
            <person name="Bhattacharya S.S."/>
            <person name="Shirouzu T."/>
            <person name="Yoshinaga Y."/>
            <person name="Martin F.M."/>
            <person name="Grigoriev I.V."/>
            <person name="Hibbett D.S."/>
        </authorList>
    </citation>
    <scope>NUCLEOTIDE SEQUENCE [LARGE SCALE GENOMIC DNA]</scope>
    <source>
        <strain evidence="1 2">CBS 109695</strain>
    </source>
</reference>
<evidence type="ECO:0000313" key="1">
    <source>
        <dbReference type="EMBL" id="KZP22689.1"/>
    </source>
</evidence>
<dbReference type="OrthoDB" id="540503at2759"/>
<proteinExistence type="predicted"/>
<name>A0A166L8G4_9AGAM</name>